<sequence length="47" mass="5275">MQRDPERVRQDVLNGIISPTKARNDYGVVLTEEGVDWDATTELLSEG</sequence>
<dbReference type="AlphaFoldDB" id="A0A1Q8QMX2"/>
<gene>
    <name evidence="1" type="ORF">DSOL_3920</name>
</gene>
<organism evidence="1 2">
    <name type="scientific">Desulfosporosinus metallidurans</name>
    <dbReference type="NCBI Taxonomy" id="1888891"/>
    <lineage>
        <taxon>Bacteria</taxon>
        <taxon>Bacillati</taxon>
        <taxon>Bacillota</taxon>
        <taxon>Clostridia</taxon>
        <taxon>Eubacteriales</taxon>
        <taxon>Desulfitobacteriaceae</taxon>
        <taxon>Desulfosporosinus</taxon>
    </lineage>
</organism>
<dbReference type="Proteomes" id="UP000186102">
    <property type="component" value="Unassembled WGS sequence"/>
</dbReference>
<protein>
    <submittedName>
        <fullName evidence="1">N-methylhydantoinase B</fullName>
    </submittedName>
</protein>
<comment type="caution">
    <text evidence="1">The sequence shown here is derived from an EMBL/GenBank/DDBJ whole genome shotgun (WGS) entry which is preliminary data.</text>
</comment>
<name>A0A1Q8QMX2_9FIRM</name>
<proteinExistence type="predicted"/>
<keyword evidence="2" id="KW-1185">Reference proteome</keyword>
<dbReference type="RefSeq" id="WP_235838893.1">
    <property type="nucleotide sequence ID" value="NZ_MLBF01000040.1"/>
</dbReference>
<reference evidence="1 2" key="1">
    <citation type="submission" date="2016-09" db="EMBL/GenBank/DDBJ databases">
        <title>Complete genome of Desulfosporosinus sp. OL.</title>
        <authorList>
            <person name="Mardanov A."/>
            <person name="Beletsky A."/>
            <person name="Panova A."/>
            <person name="Karnachuk O."/>
            <person name="Ravin N."/>
        </authorList>
    </citation>
    <scope>NUCLEOTIDE SEQUENCE [LARGE SCALE GENOMIC DNA]</scope>
    <source>
        <strain evidence="1 2">OL</strain>
    </source>
</reference>
<accession>A0A1Q8QMX2</accession>
<evidence type="ECO:0000313" key="1">
    <source>
        <dbReference type="EMBL" id="OLN28685.1"/>
    </source>
</evidence>
<dbReference type="EMBL" id="MLBF01000040">
    <property type="protein sequence ID" value="OLN28685.1"/>
    <property type="molecule type" value="Genomic_DNA"/>
</dbReference>
<dbReference type="STRING" id="1888891.DSOL_3920"/>
<evidence type="ECO:0000313" key="2">
    <source>
        <dbReference type="Proteomes" id="UP000186102"/>
    </source>
</evidence>